<proteinExistence type="predicted"/>
<comment type="caution">
    <text evidence="3">The sequence shown here is derived from an EMBL/GenBank/DDBJ whole genome shotgun (WGS) entry which is preliminary data.</text>
</comment>
<feature type="compositionally biased region" description="Basic and acidic residues" evidence="1">
    <location>
        <begin position="458"/>
        <end position="480"/>
    </location>
</feature>
<dbReference type="Proteomes" id="UP000028828">
    <property type="component" value="Unassembled WGS sequence"/>
</dbReference>
<protein>
    <recommendedName>
        <fullName evidence="5">Transmembrane protein</fullName>
    </recommendedName>
</protein>
<keyword evidence="2" id="KW-0732">Signal</keyword>
<reference evidence="3 4" key="1">
    <citation type="submission" date="2014-03" db="EMBL/GenBank/DDBJ databases">
        <authorList>
            <person name="Sibley D."/>
            <person name="Venepally P."/>
            <person name="Karamycheva S."/>
            <person name="Hadjithomas M."/>
            <person name="Khan A."/>
            <person name="Brunk B."/>
            <person name="Roos D."/>
            <person name="Caler E."/>
            <person name="Lorenzi H."/>
        </authorList>
    </citation>
    <scope>NUCLEOTIDE SEQUENCE [LARGE SCALE GENOMIC DNA]</scope>
    <source>
        <strain evidence="4">p89</strain>
    </source>
</reference>
<feature type="chain" id="PRO_5001808098" description="Transmembrane protein" evidence="2">
    <location>
        <begin position="28"/>
        <end position="564"/>
    </location>
</feature>
<evidence type="ECO:0000256" key="1">
    <source>
        <dbReference type="SAM" id="MobiDB-lite"/>
    </source>
</evidence>
<feature type="compositionally biased region" description="Polar residues" evidence="1">
    <location>
        <begin position="482"/>
        <end position="493"/>
    </location>
</feature>
<feature type="compositionally biased region" description="Basic and acidic residues" evidence="1">
    <location>
        <begin position="359"/>
        <end position="374"/>
    </location>
</feature>
<sequence length="564" mass="60734">MEIFSYPRKYVLMLAVAVAVVATLATAQDTEHGFTPDVLRAKSRQENSVVQEKKQTVSQPTEHEKKTASAPGDEKQGASVDSNTSEDIDLQPKQEMVSFTFNLPISSLEGAAAGDFFFGDMLSSFGSLFSRLFSVDDWDDEEIDSSRNSVSPASAGVPTAGSYGLAPTSPASSVVSTSGGSLSSFARVFGDAESHAFGPTGHEEGESVYQGDEAFLPFLTSAYLLPGVQSLLSSMMMVPFSDAFSVSFENGVPKAAGANGAGGKEDGASFGIINLFSNLMQASPESLVGPEILSHITDENCLFEVDLHSLPETASITVGVEGDAVFVEYSNTFSETSDVAAADDTDESDFEEPTADLSGKTDKSDSKGEGKGPEESITAEALSEATGAQQSEPLGKADKKTSRQNLRGTVGAAANVYSYERFVIDPVCDYESADARAARVEDDLLMIKFPLKKAHKQQTRDRQDNERKNPKQSDEKKAADRLSSNTENVSDPQILSHEAEKKTEDTNKETTSQKKEEHKVDAEAEQDLQSNRHNSAPKRLVEVSRLQSSHPRRRILPLVAAQEF</sequence>
<accession>A0A086JCU8</accession>
<evidence type="ECO:0000256" key="2">
    <source>
        <dbReference type="SAM" id="SignalP"/>
    </source>
</evidence>
<gene>
    <name evidence="3" type="ORF">TGP89_297410</name>
</gene>
<feature type="compositionally biased region" description="Acidic residues" evidence="1">
    <location>
        <begin position="341"/>
        <end position="354"/>
    </location>
</feature>
<feature type="compositionally biased region" description="Basic and acidic residues" evidence="1">
    <location>
        <begin position="41"/>
        <end position="76"/>
    </location>
</feature>
<evidence type="ECO:0008006" key="5">
    <source>
        <dbReference type="Google" id="ProtNLM"/>
    </source>
</evidence>
<dbReference type="OrthoDB" id="331451at2759"/>
<organism evidence="3 4">
    <name type="scientific">Toxoplasma gondii p89</name>
    <dbReference type="NCBI Taxonomy" id="943119"/>
    <lineage>
        <taxon>Eukaryota</taxon>
        <taxon>Sar</taxon>
        <taxon>Alveolata</taxon>
        <taxon>Apicomplexa</taxon>
        <taxon>Conoidasida</taxon>
        <taxon>Coccidia</taxon>
        <taxon>Eucoccidiorida</taxon>
        <taxon>Eimeriorina</taxon>
        <taxon>Sarcocystidae</taxon>
        <taxon>Toxoplasma</taxon>
    </lineage>
</organism>
<dbReference type="AlphaFoldDB" id="A0A086JCU8"/>
<dbReference type="EMBL" id="AEYI02002109">
    <property type="protein sequence ID" value="KFG29966.1"/>
    <property type="molecule type" value="Genomic_DNA"/>
</dbReference>
<feature type="region of interest" description="Disordered" evidence="1">
    <location>
        <begin position="450"/>
        <end position="564"/>
    </location>
</feature>
<feature type="signal peptide" evidence="2">
    <location>
        <begin position="1"/>
        <end position="27"/>
    </location>
</feature>
<feature type="region of interest" description="Disordered" evidence="1">
    <location>
        <begin position="41"/>
        <end position="88"/>
    </location>
</feature>
<feature type="region of interest" description="Disordered" evidence="1">
    <location>
        <begin position="337"/>
        <end position="403"/>
    </location>
</feature>
<evidence type="ECO:0000313" key="4">
    <source>
        <dbReference type="Proteomes" id="UP000028828"/>
    </source>
</evidence>
<dbReference type="VEuPathDB" id="ToxoDB:TGP89_297410"/>
<name>A0A086JCU8_TOXGO</name>
<evidence type="ECO:0000313" key="3">
    <source>
        <dbReference type="EMBL" id="KFG29966.1"/>
    </source>
</evidence>
<feature type="compositionally biased region" description="Basic and acidic residues" evidence="1">
    <location>
        <begin position="497"/>
        <end position="522"/>
    </location>
</feature>